<dbReference type="GO" id="GO:0005634">
    <property type="term" value="C:nucleus"/>
    <property type="evidence" value="ECO:0007669"/>
    <property type="project" value="TreeGrafter"/>
</dbReference>
<dbReference type="GO" id="GO:0043161">
    <property type="term" value="P:proteasome-mediated ubiquitin-dependent protein catabolic process"/>
    <property type="evidence" value="ECO:0007669"/>
    <property type="project" value="TreeGrafter"/>
</dbReference>
<evidence type="ECO:0000256" key="3">
    <source>
        <dbReference type="ARBA" id="ARBA00013646"/>
    </source>
</evidence>
<name>A0A0L0C2H6_LUCCU</name>
<comment type="catalytic activity">
    <reaction evidence="1">
        <text>S-ubiquitinyl-[E2 ubiquitin-conjugating enzyme]-L-cysteine + [acceptor protein]-L-lysine = [E2 ubiquitin-conjugating enzyme]-L-cysteine + N(6)-ubiquitinyl-[acceptor protein]-L-lysine.</text>
        <dbReference type="EC" id="2.3.2.26"/>
    </reaction>
</comment>
<dbReference type="PANTHER" id="PTHR31531:SF2">
    <property type="entry name" value="E3 UBIQUITIN-PROTEIN LIGASE E3D"/>
    <property type="match status" value="1"/>
</dbReference>
<evidence type="ECO:0000313" key="9">
    <source>
        <dbReference type="EMBL" id="KNC26456.1"/>
    </source>
</evidence>
<evidence type="ECO:0000313" key="10">
    <source>
        <dbReference type="Proteomes" id="UP000037069"/>
    </source>
</evidence>
<evidence type="ECO:0000256" key="1">
    <source>
        <dbReference type="ARBA" id="ARBA00000885"/>
    </source>
</evidence>
<dbReference type="EMBL" id="JRES01000984">
    <property type="protein sequence ID" value="KNC26456.1"/>
    <property type="molecule type" value="Genomic_DNA"/>
</dbReference>
<dbReference type="Pfam" id="PF09814">
    <property type="entry name" value="HECT_2"/>
    <property type="match status" value="1"/>
</dbReference>
<dbReference type="GO" id="GO:0006513">
    <property type="term" value="P:protein monoubiquitination"/>
    <property type="evidence" value="ECO:0007669"/>
    <property type="project" value="TreeGrafter"/>
</dbReference>
<comment type="function">
    <text evidence="7">E3 ubiquitin-protein ligase which accepts ubiquitin from specific E2 ubiquitin-conjugating enzymes, and transfers it to substrates, generally promoting their degradation by the proteasome. Independently of its E3 ubiquitin-protein ligase activity, acts as an inhibitor of CPSF3 endonuclease activity by blocking CPSF3 active site.</text>
</comment>
<comment type="subunit">
    <text evidence="8">Interacts with UBE2C/UbcH10 (E2 ubiquitin-conjugating enzyme). In vitro, interacts with cyclin-B.</text>
</comment>
<evidence type="ECO:0000256" key="6">
    <source>
        <dbReference type="ARBA" id="ARBA00032298"/>
    </source>
</evidence>
<proteinExistence type="predicted"/>
<dbReference type="OrthoDB" id="10264956at2759"/>
<evidence type="ECO:0000256" key="5">
    <source>
        <dbReference type="ARBA" id="ARBA00032234"/>
    </source>
</evidence>
<sequence length="393" mass="45644">MLHSAVFELRQHLCCVNVFLKFKQSLNETESLKINVDETKVQLQNPKCIAEIYVNKYFTILAGTFSNLIVDLENAAFRISIKDVQLNDSQNQKEEKIAGQLNLAEQDVASVLCSNCKTTLVVSKKYEKIREFPSGAIDVSEFFCHHGPCFKDVLVPGSKDLFYGFQFIVLNREVIENATREKENHLYCKRCLRYLGETLFNGRAAKLWCDSLRLNLKDNIMDIFASSTQSQIHKLMLKVIEETSLPSPEPLLRNMHFTKVLLEASFPDRLSQYLLVHILEKHLPVLRLEQCEEELTRELSTNTRIELKPCKAFKILYRLIASKDEEAINNNDEESSKWPPLLEYWQQDINILKMKISPFLFSAFHKELGQNINVLPEIYRVNNDDFLLSYIFY</sequence>
<evidence type="ECO:0000256" key="4">
    <source>
        <dbReference type="ARBA" id="ARBA00029737"/>
    </source>
</evidence>
<dbReference type="GO" id="GO:0030332">
    <property type="term" value="F:cyclin binding"/>
    <property type="evidence" value="ECO:0007669"/>
    <property type="project" value="TreeGrafter"/>
</dbReference>
<keyword evidence="10" id="KW-1185">Reference proteome</keyword>
<dbReference type="GO" id="GO:0031624">
    <property type="term" value="F:ubiquitin conjugating enzyme binding"/>
    <property type="evidence" value="ECO:0007669"/>
    <property type="project" value="TreeGrafter"/>
</dbReference>
<dbReference type="GO" id="GO:0005829">
    <property type="term" value="C:cytosol"/>
    <property type="evidence" value="ECO:0007669"/>
    <property type="project" value="TreeGrafter"/>
</dbReference>
<dbReference type="AlphaFoldDB" id="A0A0L0C2H6"/>
<gene>
    <name evidence="9" type="ORF">FF38_08585</name>
</gene>
<organism evidence="9 10">
    <name type="scientific">Lucilia cuprina</name>
    <name type="common">Green bottle fly</name>
    <name type="synonym">Australian sheep blowfly</name>
    <dbReference type="NCBI Taxonomy" id="7375"/>
    <lineage>
        <taxon>Eukaryota</taxon>
        <taxon>Metazoa</taxon>
        <taxon>Ecdysozoa</taxon>
        <taxon>Arthropoda</taxon>
        <taxon>Hexapoda</taxon>
        <taxon>Insecta</taxon>
        <taxon>Pterygota</taxon>
        <taxon>Neoptera</taxon>
        <taxon>Endopterygota</taxon>
        <taxon>Diptera</taxon>
        <taxon>Brachycera</taxon>
        <taxon>Muscomorpha</taxon>
        <taxon>Oestroidea</taxon>
        <taxon>Calliphoridae</taxon>
        <taxon>Luciliinae</taxon>
        <taxon>Lucilia</taxon>
    </lineage>
</organism>
<dbReference type="GO" id="GO:0051865">
    <property type="term" value="P:protein autoubiquitination"/>
    <property type="evidence" value="ECO:0007669"/>
    <property type="project" value="TreeGrafter"/>
</dbReference>
<dbReference type="STRING" id="7375.A0A0L0C2H6"/>
<dbReference type="InterPro" id="IPR019193">
    <property type="entry name" value="UBQ-conj_enz_E2-bd_prot"/>
</dbReference>
<protein>
    <recommendedName>
        <fullName evidence="3">E3 ubiquitin-protein ligase E3D</fullName>
        <ecNumber evidence="2">2.3.2.26</ecNumber>
    </recommendedName>
    <alternativeName>
        <fullName evidence="6">HECT-type E3 ubiquitin transferase E3D</fullName>
    </alternativeName>
    <alternativeName>
        <fullName evidence="5">UbcH10-binding protein with a HECT-like domain</fullName>
    </alternativeName>
    <alternativeName>
        <fullName evidence="4">Ubiquitin-conjugating enzyme E2C-binding protein</fullName>
    </alternativeName>
</protein>
<reference evidence="9 10" key="1">
    <citation type="journal article" date="2015" name="Nat. Commun.">
        <title>Lucilia cuprina genome unlocks parasitic fly biology to underpin future interventions.</title>
        <authorList>
            <person name="Anstead C.A."/>
            <person name="Korhonen P.K."/>
            <person name="Young N.D."/>
            <person name="Hall R.S."/>
            <person name="Jex A.R."/>
            <person name="Murali S.C."/>
            <person name="Hughes D.S."/>
            <person name="Lee S.F."/>
            <person name="Perry T."/>
            <person name="Stroehlein A.J."/>
            <person name="Ansell B.R."/>
            <person name="Breugelmans B."/>
            <person name="Hofmann A."/>
            <person name="Qu J."/>
            <person name="Dugan S."/>
            <person name="Lee S.L."/>
            <person name="Chao H."/>
            <person name="Dinh H."/>
            <person name="Han Y."/>
            <person name="Doddapaneni H.V."/>
            <person name="Worley K.C."/>
            <person name="Muzny D.M."/>
            <person name="Ioannidis P."/>
            <person name="Waterhouse R.M."/>
            <person name="Zdobnov E.M."/>
            <person name="James P.J."/>
            <person name="Bagnall N.H."/>
            <person name="Kotze A.C."/>
            <person name="Gibbs R.A."/>
            <person name="Richards S."/>
            <person name="Batterham P."/>
            <person name="Gasser R.B."/>
        </authorList>
    </citation>
    <scope>NUCLEOTIDE SEQUENCE [LARGE SCALE GENOMIC DNA]</scope>
    <source>
        <strain evidence="9 10">LS</strain>
        <tissue evidence="9">Full body</tissue>
    </source>
</reference>
<dbReference type="GO" id="GO:0061630">
    <property type="term" value="F:ubiquitin protein ligase activity"/>
    <property type="evidence" value="ECO:0007669"/>
    <property type="project" value="UniProtKB-EC"/>
</dbReference>
<accession>A0A0L0C2H6</accession>
<dbReference type="OMA" id="CFRVNTN"/>
<evidence type="ECO:0000256" key="8">
    <source>
        <dbReference type="ARBA" id="ARBA00064185"/>
    </source>
</evidence>
<dbReference type="PANTHER" id="PTHR31531">
    <property type="entry name" value="E3 UBIQUITIN-PROTEIN LIGASE E3D FAMILY MEMBER"/>
    <property type="match status" value="1"/>
</dbReference>
<comment type="caution">
    <text evidence="9">The sequence shown here is derived from an EMBL/GenBank/DDBJ whole genome shotgun (WGS) entry which is preliminary data.</text>
</comment>
<dbReference type="Proteomes" id="UP000037069">
    <property type="component" value="Unassembled WGS sequence"/>
</dbReference>
<dbReference type="GO" id="GO:0000209">
    <property type="term" value="P:protein polyubiquitination"/>
    <property type="evidence" value="ECO:0007669"/>
    <property type="project" value="TreeGrafter"/>
</dbReference>
<evidence type="ECO:0000256" key="7">
    <source>
        <dbReference type="ARBA" id="ARBA00053831"/>
    </source>
</evidence>
<dbReference type="GO" id="GO:0000151">
    <property type="term" value="C:ubiquitin ligase complex"/>
    <property type="evidence" value="ECO:0007669"/>
    <property type="project" value="TreeGrafter"/>
</dbReference>
<evidence type="ECO:0000256" key="2">
    <source>
        <dbReference type="ARBA" id="ARBA00012485"/>
    </source>
</evidence>
<dbReference type="EC" id="2.3.2.26" evidence="2"/>